<dbReference type="InterPro" id="IPR054465">
    <property type="entry name" value="Integrase_p58-like_C"/>
</dbReference>
<name>A0A6J8E955_MYTCO</name>
<keyword evidence="4" id="KW-1185">Reference proteome</keyword>
<dbReference type="Pfam" id="PF22938">
    <property type="entry name" value="Integrase_p58_C"/>
    <property type="match status" value="1"/>
</dbReference>
<sequence>MMLGRETMQPVDLLLGTAESNIETNQPCQYIKDLRNALEKAHKTTRDNLKATQFRQKRDYDVKLYHRIYNKGDKIDSTTEIGESKKLRASWQGPYLIAEVLSSVLYKMRTRKRELTIHHDQLKPCSDRSIPQWLKYMRHRLLQVYKIRVIMYSRTAKSWKDETEMEAVYRQHYEDLDNEEDRDETREEEEDLRMVVDQKIKEKERRKQEKKMKDISK</sequence>
<dbReference type="EMBL" id="CACVKT020008736">
    <property type="protein sequence ID" value="CAC5417339.1"/>
    <property type="molecule type" value="Genomic_DNA"/>
</dbReference>
<proteinExistence type="predicted"/>
<evidence type="ECO:0000313" key="3">
    <source>
        <dbReference type="EMBL" id="CAC5417339.1"/>
    </source>
</evidence>
<evidence type="ECO:0000259" key="2">
    <source>
        <dbReference type="Pfam" id="PF22938"/>
    </source>
</evidence>
<dbReference type="Proteomes" id="UP000507470">
    <property type="component" value="Unassembled WGS sequence"/>
</dbReference>
<feature type="compositionally biased region" description="Acidic residues" evidence="1">
    <location>
        <begin position="176"/>
        <end position="191"/>
    </location>
</feature>
<gene>
    <name evidence="3" type="ORF">MCOR_49851</name>
</gene>
<reference evidence="3 4" key="1">
    <citation type="submission" date="2020-06" db="EMBL/GenBank/DDBJ databases">
        <authorList>
            <person name="Li R."/>
            <person name="Bekaert M."/>
        </authorList>
    </citation>
    <scope>NUCLEOTIDE SEQUENCE [LARGE SCALE GENOMIC DNA]</scope>
    <source>
        <strain evidence="4">wild</strain>
    </source>
</reference>
<dbReference type="OrthoDB" id="6153983at2759"/>
<organism evidence="3 4">
    <name type="scientific">Mytilus coruscus</name>
    <name type="common">Sea mussel</name>
    <dbReference type="NCBI Taxonomy" id="42192"/>
    <lineage>
        <taxon>Eukaryota</taxon>
        <taxon>Metazoa</taxon>
        <taxon>Spiralia</taxon>
        <taxon>Lophotrochozoa</taxon>
        <taxon>Mollusca</taxon>
        <taxon>Bivalvia</taxon>
        <taxon>Autobranchia</taxon>
        <taxon>Pteriomorphia</taxon>
        <taxon>Mytilida</taxon>
        <taxon>Mytiloidea</taxon>
        <taxon>Mytilidae</taxon>
        <taxon>Mytilinae</taxon>
        <taxon>Mytilus</taxon>
    </lineage>
</organism>
<evidence type="ECO:0000256" key="1">
    <source>
        <dbReference type="SAM" id="MobiDB-lite"/>
    </source>
</evidence>
<accession>A0A6J8E955</accession>
<dbReference type="AlphaFoldDB" id="A0A6J8E955"/>
<protein>
    <recommendedName>
        <fullName evidence="2">Integrase p58-like C-terminal domain-containing protein</fullName>
    </recommendedName>
</protein>
<evidence type="ECO:0000313" key="4">
    <source>
        <dbReference type="Proteomes" id="UP000507470"/>
    </source>
</evidence>
<feature type="region of interest" description="Disordered" evidence="1">
    <location>
        <begin position="198"/>
        <end position="217"/>
    </location>
</feature>
<feature type="domain" description="Integrase p58-like C-terminal" evidence="2">
    <location>
        <begin position="93"/>
        <end position="124"/>
    </location>
</feature>
<feature type="region of interest" description="Disordered" evidence="1">
    <location>
        <begin position="172"/>
        <end position="193"/>
    </location>
</feature>